<dbReference type="STRING" id="1090615.SAMN04515671_2941"/>
<evidence type="ECO:0000313" key="2">
    <source>
        <dbReference type="EMBL" id="SDP10298.1"/>
    </source>
</evidence>
<sequence length="126" mass="13596">MTDHRAAAAQHLREAINPRTTENPDREIALGNGHALLAIEARLGQLVELGSIVDAEILEDPAPALLTPQQLSNLRVGSIVLDADGDSWQLSRSAGLWSSNGIRPPAPRPWAELNRSFGPMRLVHSA</sequence>
<proteinExistence type="predicted"/>
<organism evidence="2 3">
    <name type="scientific">Nakamurella panacisegetis</name>
    <dbReference type="NCBI Taxonomy" id="1090615"/>
    <lineage>
        <taxon>Bacteria</taxon>
        <taxon>Bacillati</taxon>
        <taxon>Actinomycetota</taxon>
        <taxon>Actinomycetes</taxon>
        <taxon>Nakamurellales</taxon>
        <taxon>Nakamurellaceae</taxon>
        <taxon>Nakamurella</taxon>
    </lineage>
</organism>
<gene>
    <name evidence="2" type="ORF">SAMN04515671_2941</name>
</gene>
<dbReference type="EMBL" id="LT629710">
    <property type="protein sequence ID" value="SDP10298.1"/>
    <property type="molecule type" value="Genomic_DNA"/>
</dbReference>
<dbReference type="RefSeq" id="WP_090477002.1">
    <property type="nucleotide sequence ID" value="NZ_LT629710.1"/>
</dbReference>
<dbReference type="AlphaFoldDB" id="A0A1H0Q0T9"/>
<reference evidence="2 3" key="1">
    <citation type="submission" date="2016-10" db="EMBL/GenBank/DDBJ databases">
        <authorList>
            <person name="de Groot N.N."/>
        </authorList>
    </citation>
    <scope>NUCLEOTIDE SEQUENCE [LARGE SCALE GENOMIC DNA]</scope>
    <source>
        <strain evidence="3">P4-7,KCTC 19426,CECT 7604</strain>
    </source>
</reference>
<evidence type="ECO:0000256" key="1">
    <source>
        <dbReference type="SAM" id="MobiDB-lite"/>
    </source>
</evidence>
<accession>A0A1H0Q0T9</accession>
<keyword evidence="3" id="KW-1185">Reference proteome</keyword>
<feature type="region of interest" description="Disordered" evidence="1">
    <location>
        <begin position="1"/>
        <end position="24"/>
    </location>
</feature>
<evidence type="ECO:0000313" key="3">
    <source>
        <dbReference type="Proteomes" id="UP000198741"/>
    </source>
</evidence>
<protein>
    <submittedName>
        <fullName evidence="2">Uncharacterized protein</fullName>
    </submittedName>
</protein>
<name>A0A1H0Q0T9_9ACTN</name>
<dbReference type="Proteomes" id="UP000198741">
    <property type="component" value="Chromosome I"/>
</dbReference>